<proteinExistence type="predicted"/>
<organism evidence="1">
    <name type="scientific">Arundo donax</name>
    <name type="common">Giant reed</name>
    <name type="synonym">Donax arundinaceus</name>
    <dbReference type="NCBI Taxonomy" id="35708"/>
    <lineage>
        <taxon>Eukaryota</taxon>
        <taxon>Viridiplantae</taxon>
        <taxon>Streptophyta</taxon>
        <taxon>Embryophyta</taxon>
        <taxon>Tracheophyta</taxon>
        <taxon>Spermatophyta</taxon>
        <taxon>Magnoliopsida</taxon>
        <taxon>Liliopsida</taxon>
        <taxon>Poales</taxon>
        <taxon>Poaceae</taxon>
        <taxon>PACMAD clade</taxon>
        <taxon>Arundinoideae</taxon>
        <taxon>Arundineae</taxon>
        <taxon>Arundo</taxon>
    </lineage>
</organism>
<sequence length="65" mass="7782">MTTSLDWYHFLRSQTQFTLLVRCCLKLYLFTFLHLNHVKGNCLILYMPGSKTRLEKFYRTPAHGQ</sequence>
<evidence type="ECO:0000313" key="1">
    <source>
        <dbReference type="EMBL" id="JAD23900.1"/>
    </source>
</evidence>
<name>A0A0A8YF77_ARUDO</name>
<dbReference type="AlphaFoldDB" id="A0A0A8YF77"/>
<protein>
    <submittedName>
        <fullName evidence="1">Uncharacterized protein</fullName>
    </submittedName>
</protein>
<accession>A0A0A8YF77</accession>
<reference evidence="1" key="2">
    <citation type="journal article" date="2015" name="Data Brief">
        <title>Shoot transcriptome of the giant reed, Arundo donax.</title>
        <authorList>
            <person name="Barrero R.A."/>
            <person name="Guerrero F.D."/>
            <person name="Moolhuijzen P."/>
            <person name="Goolsby J.A."/>
            <person name="Tidwell J."/>
            <person name="Bellgard S.E."/>
            <person name="Bellgard M.I."/>
        </authorList>
    </citation>
    <scope>NUCLEOTIDE SEQUENCE</scope>
    <source>
        <tissue evidence="1">Shoot tissue taken approximately 20 cm above the soil surface</tissue>
    </source>
</reference>
<dbReference type="EMBL" id="GBRH01273995">
    <property type="protein sequence ID" value="JAD23900.1"/>
    <property type="molecule type" value="Transcribed_RNA"/>
</dbReference>
<reference evidence="1" key="1">
    <citation type="submission" date="2014-09" db="EMBL/GenBank/DDBJ databases">
        <authorList>
            <person name="Magalhaes I.L.F."/>
            <person name="Oliveira U."/>
            <person name="Santos F.R."/>
            <person name="Vidigal T.H.D.A."/>
            <person name="Brescovit A.D."/>
            <person name="Santos A.J."/>
        </authorList>
    </citation>
    <scope>NUCLEOTIDE SEQUENCE</scope>
    <source>
        <tissue evidence="1">Shoot tissue taken approximately 20 cm above the soil surface</tissue>
    </source>
</reference>